<protein>
    <submittedName>
        <fullName evidence="2">Uncharacterized protein</fullName>
    </submittedName>
</protein>
<dbReference type="GeneTree" id="ENSGT00910000147856"/>
<feature type="transmembrane region" description="Helical" evidence="1">
    <location>
        <begin position="78"/>
        <end position="98"/>
    </location>
</feature>
<sequence>MLYIYVPMYSLKHIKHRMKSKLCTVNSAQHKLSKHIRESKNRDPQNSRGSILRIFFLPSLLLVFHPPFLSFLPSFITSYLPILLPFLCLSPFLSLFFIL</sequence>
<dbReference type="AlphaFoldDB" id="A0A2I3H3N2"/>
<keyword evidence="1" id="KW-1133">Transmembrane helix</keyword>
<dbReference type="Ensembl" id="ENSNLET00000054535.1">
    <property type="protein sequence ID" value="ENSNLEP00000038278.1"/>
    <property type="gene ID" value="ENSNLEG00000033791.1"/>
</dbReference>
<proteinExistence type="predicted"/>
<dbReference type="Proteomes" id="UP000001073">
    <property type="component" value="Chromosome 15"/>
</dbReference>
<accession>A0A2I3H3N2</accession>
<feature type="transmembrane region" description="Helical" evidence="1">
    <location>
        <begin position="50"/>
        <end position="72"/>
    </location>
</feature>
<name>A0A2I3H3N2_NOMLE</name>
<dbReference type="EMBL" id="ADFV01110757">
    <property type="status" value="NOT_ANNOTATED_CDS"/>
    <property type="molecule type" value="Genomic_DNA"/>
</dbReference>
<reference evidence="2 3" key="1">
    <citation type="submission" date="2012-10" db="EMBL/GenBank/DDBJ databases">
        <authorList>
            <consortium name="Gibbon Genome Sequencing Consortium"/>
        </authorList>
    </citation>
    <scope>NUCLEOTIDE SEQUENCE [LARGE SCALE GENOMIC DNA]</scope>
</reference>
<evidence type="ECO:0000313" key="3">
    <source>
        <dbReference type="Proteomes" id="UP000001073"/>
    </source>
</evidence>
<evidence type="ECO:0000313" key="2">
    <source>
        <dbReference type="Ensembl" id="ENSNLEP00000038278.1"/>
    </source>
</evidence>
<reference evidence="2" key="3">
    <citation type="submission" date="2025-09" db="UniProtKB">
        <authorList>
            <consortium name="Ensembl"/>
        </authorList>
    </citation>
    <scope>IDENTIFICATION</scope>
</reference>
<keyword evidence="1" id="KW-0812">Transmembrane</keyword>
<dbReference type="InParanoid" id="A0A2I3H3N2"/>
<keyword evidence="1" id="KW-0472">Membrane</keyword>
<reference evidence="2" key="2">
    <citation type="submission" date="2025-08" db="UniProtKB">
        <authorList>
            <consortium name="Ensembl"/>
        </authorList>
    </citation>
    <scope>IDENTIFICATION</scope>
</reference>
<organism evidence="2 3">
    <name type="scientific">Nomascus leucogenys</name>
    <name type="common">Northern white-cheeked gibbon</name>
    <name type="synonym">Hylobates leucogenys</name>
    <dbReference type="NCBI Taxonomy" id="61853"/>
    <lineage>
        <taxon>Eukaryota</taxon>
        <taxon>Metazoa</taxon>
        <taxon>Chordata</taxon>
        <taxon>Craniata</taxon>
        <taxon>Vertebrata</taxon>
        <taxon>Euteleostomi</taxon>
        <taxon>Mammalia</taxon>
        <taxon>Eutheria</taxon>
        <taxon>Euarchontoglires</taxon>
        <taxon>Primates</taxon>
        <taxon>Haplorrhini</taxon>
        <taxon>Catarrhini</taxon>
        <taxon>Hylobatidae</taxon>
        <taxon>Nomascus</taxon>
    </lineage>
</organism>
<keyword evidence="3" id="KW-1185">Reference proteome</keyword>
<dbReference type="OMA" id="LYIYVPM"/>
<evidence type="ECO:0000256" key="1">
    <source>
        <dbReference type="SAM" id="Phobius"/>
    </source>
</evidence>